<feature type="binding site" evidence="7">
    <location>
        <position position="136"/>
    </location>
    <ligand>
        <name>L-glutamate</name>
        <dbReference type="ChEBI" id="CHEBI:29985"/>
    </ligand>
</feature>
<evidence type="ECO:0000256" key="5">
    <source>
        <dbReference type="ARBA" id="ARBA00022840"/>
    </source>
</evidence>
<dbReference type="GO" id="GO:0008270">
    <property type="term" value="F:zinc ion binding"/>
    <property type="evidence" value="ECO:0007669"/>
    <property type="project" value="UniProtKB-UniRule"/>
</dbReference>
<feature type="binding site" evidence="7">
    <location>
        <position position="218"/>
    </location>
    <ligand>
        <name>Zn(2+)</name>
        <dbReference type="ChEBI" id="CHEBI:29105"/>
    </ligand>
</feature>
<dbReference type="PANTHER" id="PTHR43311:SF1">
    <property type="entry name" value="GLUTAMYL-Q TRNA(ASP) SYNTHETASE"/>
    <property type="match status" value="1"/>
</dbReference>
<keyword evidence="8" id="KW-0648">Protein biosynthesis</keyword>
<dbReference type="InterPro" id="IPR022380">
    <property type="entry name" value="Glu-Q_tRNA(Asp)_Synthase"/>
</dbReference>
<keyword evidence="2 7" id="KW-0479">Metal-binding</keyword>
<sequence>MPLCRSLEDHVPLFRGNPGSCEELPGFLSFEGLGWRAAIELSSRWSGTRNARPRQLAGHGSVSPTAPRAILVRMDINARNIATHAADAPATAVPTPVVGRFAPSPSGRMHLGNVFSCLCSWLSARSQGGSIVLRIEDLDDRCKRPELAAQLIDDLTWLGLEWDEGPYYQHDRLDLYEDALRQLQDAGLTYPCFCTRAELHAASAPHASDGTPIYRGACRGLSADEITRRSALRAPATRLRVPTVDDLASDVIEFVDRTYGAQCEALATECGDFLVRRSDGVFAYQLAVAVDDAAMGVTEIVRGCDLLGSTPRQIYLQHLLGLPTPHYAHIPLLMSPDGRRLSKRDRDLDLGELRTRFGTPEALLGWLAGQTGIAPDTTPRTAEQLVEHFSWDVIRAHRENITVTVE</sequence>
<dbReference type="GO" id="GO:0006424">
    <property type="term" value="P:glutamyl-tRNA aminoacylation"/>
    <property type="evidence" value="ECO:0007669"/>
    <property type="project" value="InterPro"/>
</dbReference>
<dbReference type="NCBIfam" id="NF004315">
    <property type="entry name" value="PRK05710.1-4"/>
    <property type="match status" value="1"/>
</dbReference>
<accession>A0A173YV74</accession>
<protein>
    <recommendedName>
        <fullName evidence="7">Glutamyl-Q tRNA(Asp) synthetase</fullName>
        <shortName evidence="7">Glu-Q-RSs</shortName>
        <ecNumber evidence="7">6.1.1.-</ecNumber>
    </recommendedName>
</protein>
<evidence type="ECO:0000313" key="11">
    <source>
        <dbReference type="Proteomes" id="UP000095468"/>
    </source>
</evidence>
<dbReference type="Gene3D" id="3.40.50.620">
    <property type="entry name" value="HUPs"/>
    <property type="match status" value="1"/>
</dbReference>
<dbReference type="PROSITE" id="PS00178">
    <property type="entry name" value="AA_TRNA_LIGASE_I"/>
    <property type="match status" value="1"/>
</dbReference>
<feature type="binding site" evidence="7">
    <location>
        <position position="302"/>
    </location>
    <ligand>
        <name>L-glutamate</name>
        <dbReference type="ChEBI" id="CHEBI:29985"/>
    </ligand>
</feature>
<reference evidence="10 11" key="1">
    <citation type="submission" date="2015-09" db="EMBL/GenBank/DDBJ databases">
        <authorList>
            <consortium name="Pathogen Informatics"/>
        </authorList>
    </citation>
    <scope>NUCLEOTIDE SEQUENCE [LARGE SCALE GENOMIC DNA]</scope>
    <source>
        <strain evidence="10 11">2789STDY5608823</strain>
    </source>
</reference>
<comment type="function">
    <text evidence="7">Catalyzes the tRNA-independent activation of glutamate in presence of ATP and the subsequent transfer of glutamate onto a tRNA(Asp). Glutamate is transferred on the 2-amino-5-(4,5-dihydroxy-2-cyclopenten-1-yl) moiety of the queuosine in the wobble position of the QUC anticodon.</text>
</comment>
<feature type="short sequence motif" description="'HIGH' region" evidence="7">
    <location>
        <begin position="103"/>
        <end position="113"/>
    </location>
</feature>
<feature type="binding site" evidence="7">
    <location>
        <position position="284"/>
    </location>
    <ligand>
        <name>L-glutamate</name>
        <dbReference type="ChEBI" id="CHEBI:29985"/>
    </ligand>
</feature>
<dbReference type="Proteomes" id="UP000095468">
    <property type="component" value="Unassembled WGS sequence"/>
</dbReference>
<dbReference type="InterPro" id="IPR014729">
    <property type="entry name" value="Rossmann-like_a/b/a_fold"/>
</dbReference>
<evidence type="ECO:0000256" key="7">
    <source>
        <dbReference type="HAMAP-Rule" id="MF_01428"/>
    </source>
</evidence>
<dbReference type="InterPro" id="IPR001412">
    <property type="entry name" value="aa-tRNA-synth_I_CS"/>
</dbReference>
<dbReference type="InterPro" id="IPR020058">
    <property type="entry name" value="Glu/Gln-tRNA-synth_Ib_cat-dom"/>
</dbReference>
<dbReference type="NCBIfam" id="TIGR03838">
    <property type="entry name" value="queuosine_YadB"/>
    <property type="match status" value="1"/>
</dbReference>
<feature type="binding site" evidence="7">
    <location>
        <position position="343"/>
    </location>
    <ligand>
        <name>ATP</name>
        <dbReference type="ChEBI" id="CHEBI:30616"/>
    </ligand>
</feature>
<keyword evidence="5 7" id="KW-0067">ATP-binding</keyword>
<feature type="binding site" evidence="7">
    <location>
        <position position="194"/>
    </location>
    <ligand>
        <name>Zn(2+)</name>
        <dbReference type="ChEBI" id="CHEBI:29105"/>
    </ligand>
</feature>
<keyword evidence="1 7" id="KW-0436">Ligase</keyword>
<comment type="similarity">
    <text evidence="7">Belongs to the class-I aminoacyl-tRNA synthetase family. GluQ subfamily.</text>
</comment>
<feature type="domain" description="Glutamyl/glutaminyl-tRNA synthetase class Ib catalytic" evidence="9">
    <location>
        <begin position="97"/>
        <end position="348"/>
    </location>
</feature>
<evidence type="ECO:0000259" key="9">
    <source>
        <dbReference type="Pfam" id="PF00749"/>
    </source>
</evidence>
<dbReference type="InterPro" id="IPR049940">
    <property type="entry name" value="GluQ/Sye"/>
</dbReference>
<dbReference type="NCBIfam" id="NF004314">
    <property type="entry name" value="PRK05710.1-3"/>
    <property type="match status" value="1"/>
</dbReference>
<evidence type="ECO:0000256" key="2">
    <source>
        <dbReference type="ARBA" id="ARBA00022723"/>
    </source>
</evidence>
<keyword evidence="4 7" id="KW-0862">Zinc</keyword>
<dbReference type="Pfam" id="PF00749">
    <property type="entry name" value="tRNA-synt_1c"/>
    <property type="match status" value="1"/>
</dbReference>
<feature type="short sequence motif" description="'KMSKS' region" evidence="7">
    <location>
        <begin position="340"/>
        <end position="344"/>
    </location>
</feature>
<dbReference type="GO" id="GO:0005524">
    <property type="term" value="F:ATP binding"/>
    <property type="evidence" value="ECO:0007669"/>
    <property type="project" value="UniProtKB-KW"/>
</dbReference>
<dbReference type="AlphaFoldDB" id="A0A173YV74"/>
<dbReference type="GO" id="GO:0004818">
    <property type="term" value="F:glutamate-tRNA ligase activity"/>
    <property type="evidence" value="ECO:0007669"/>
    <property type="project" value="TreeGrafter"/>
</dbReference>
<evidence type="ECO:0000256" key="6">
    <source>
        <dbReference type="ARBA" id="ARBA00023146"/>
    </source>
</evidence>
<evidence type="ECO:0000313" key="10">
    <source>
        <dbReference type="EMBL" id="CUN67440.1"/>
    </source>
</evidence>
<feature type="binding site" evidence="7">
    <location>
        <position position="214"/>
    </location>
    <ligand>
        <name>Zn(2+)</name>
        <dbReference type="ChEBI" id="CHEBI:29105"/>
    </ligand>
</feature>
<dbReference type="PANTHER" id="PTHR43311">
    <property type="entry name" value="GLUTAMATE--TRNA LIGASE"/>
    <property type="match status" value="1"/>
</dbReference>
<dbReference type="EC" id="6.1.1.-" evidence="7"/>
<feature type="binding site" evidence="7">
    <location>
        <position position="192"/>
    </location>
    <ligand>
        <name>Zn(2+)</name>
        <dbReference type="ChEBI" id="CHEBI:29105"/>
    </ligand>
</feature>
<dbReference type="EMBL" id="CYYP01000003">
    <property type="protein sequence ID" value="CUN67440.1"/>
    <property type="molecule type" value="Genomic_DNA"/>
</dbReference>
<keyword evidence="6 7" id="KW-0030">Aminoacyl-tRNA synthetase</keyword>
<dbReference type="HAMAP" id="MF_01428">
    <property type="entry name" value="Glu_Q_tRNA_synth"/>
    <property type="match status" value="1"/>
</dbReference>
<dbReference type="PRINTS" id="PR00987">
    <property type="entry name" value="TRNASYNTHGLU"/>
</dbReference>
<evidence type="ECO:0000256" key="3">
    <source>
        <dbReference type="ARBA" id="ARBA00022741"/>
    </source>
</evidence>
<keyword evidence="3 7" id="KW-0547">Nucleotide-binding</keyword>
<name>A0A173YV74_9ACTN</name>
<evidence type="ECO:0000256" key="1">
    <source>
        <dbReference type="ARBA" id="ARBA00022598"/>
    </source>
</evidence>
<feature type="binding site" evidence="7">
    <location>
        <begin position="100"/>
        <end position="104"/>
    </location>
    <ligand>
        <name>L-glutamate</name>
        <dbReference type="ChEBI" id="CHEBI:29985"/>
    </ligand>
</feature>
<proteinExistence type="inferred from homology"/>
<evidence type="ECO:0000256" key="8">
    <source>
        <dbReference type="RuleBase" id="RU363037"/>
    </source>
</evidence>
<comment type="cofactor">
    <cofactor evidence="7">
        <name>Zn(2+)</name>
        <dbReference type="ChEBI" id="CHEBI:29105"/>
    </cofactor>
    <text evidence="7">Binds 1 zinc ion per subunit.</text>
</comment>
<gene>
    <name evidence="10" type="primary">gltX</name>
    <name evidence="7" type="synonym">gluQ</name>
    <name evidence="10" type="ORF">ERS852381_00529</name>
</gene>
<dbReference type="SUPFAM" id="SSF52374">
    <property type="entry name" value="Nucleotidylyl transferase"/>
    <property type="match status" value="1"/>
</dbReference>
<dbReference type="InterPro" id="IPR000924">
    <property type="entry name" value="Glu/Gln-tRNA-synth"/>
</dbReference>
<organism evidence="10 11">
    <name type="scientific">Collinsella aerofaciens</name>
    <dbReference type="NCBI Taxonomy" id="74426"/>
    <lineage>
        <taxon>Bacteria</taxon>
        <taxon>Bacillati</taxon>
        <taxon>Actinomycetota</taxon>
        <taxon>Coriobacteriia</taxon>
        <taxon>Coriobacteriales</taxon>
        <taxon>Coriobacteriaceae</taxon>
        <taxon>Collinsella</taxon>
    </lineage>
</organism>
<dbReference type="GO" id="GO:0006400">
    <property type="term" value="P:tRNA modification"/>
    <property type="evidence" value="ECO:0007669"/>
    <property type="project" value="InterPro"/>
</dbReference>
<evidence type="ECO:0000256" key="4">
    <source>
        <dbReference type="ARBA" id="ARBA00022833"/>
    </source>
</evidence>
<dbReference type="GO" id="GO:0005829">
    <property type="term" value="C:cytosol"/>
    <property type="evidence" value="ECO:0007669"/>
    <property type="project" value="TreeGrafter"/>
</dbReference>